<feature type="transmembrane region" description="Helical" evidence="7">
    <location>
        <begin position="237"/>
        <end position="258"/>
    </location>
</feature>
<dbReference type="InterPro" id="IPR045621">
    <property type="entry name" value="BPD_transp_1_N"/>
</dbReference>
<dbReference type="InterPro" id="IPR035906">
    <property type="entry name" value="MetI-like_sf"/>
</dbReference>
<comment type="similarity">
    <text evidence="7">Belongs to the binding-protein-dependent transport system permease family.</text>
</comment>
<keyword evidence="2 7" id="KW-0813">Transport</keyword>
<keyword evidence="4 7" id="KW-0812">Transmembrane</keyword>
<dbReference type="Gene3D" id="1.10.3720.10">
    <property type="entry name" value="MetI-like"/>
    <property type="match status" value="1"/>
</dbReference>
<dbReference type="InterPro" id="IPR000515">
    <property type="entry name" value="MetI-like"/>
</dbReference>
<gene>
    <name evidence="9" type="ORF">VT50_0232475</name>
</gene>
<name>A0A1V4CW06_9ACTN</name>
<sequence length="318" mass="33339">MPRYLVQRLLQAVFVLWAAFTTSFVVLYLLPGDPVSIMASGGGDTNDVSPGQIAELKRTYGFDKPLIEQYGDRLWHALQGDFGISVQNGGPVTRLIADQLPATLQLTSAALLLATVAGAGVALAATYTRRRWLRQALLSLPALGVSAPTFWVGLILVQVVSFRWGLLPAIGNEGFQSLILPAITLAVPAAAVIAQVFAKSLRTALAEPYVETALAKGASRRRVHFGHALRNAAAPPLTVAGLLVGNLLAGSVIVETVFSRTGVGRVTATAVTAQDIPVVQGLVVFGALAFVLANLAVDLVIPLLDPRITGAAAPAVTR</sequence>
<evidence type="ECO:0000259" key="8">
    <source>
        <dbReference type="PROSITE" id="PS50928"/>
    </source>
</evidence>
<dbReference type="Pfam" id="PF00528">
    <property type="entry name" value="BPD_transp_1"/>
    <property type="match status" value="1"/>
</dbReference>
<dbReference type="GO" id="GO:0055085">
    <property type="term" value="P:transmembrane transport"/>
    <property type="evidence" value="ECO:0007669"/>
    <property type="project" value="InterPro"/>
</dbReference>
<proteinExistence type="inferred from homology"/>
<evidence type="ECO:0000256" key="4">
    <source>
        <dbReference type="ARBA" id="ARBA00022692"/>
    </source>
</evidence>
<evidence type="ECO:0000256" key="5">
    <source>
        <dbReference type="ARBA" id="ARBA00022989"/>
    </source>
</evidence>
<protein>
    <submittedName>
        <fullName evidence="9">Peptide ABC transporter permease</fullName>
    </submittedName>
</protein>
<dbReference type="PANTHER" id="PTHR43163">
    <property type="entry name" value="DIPEPTIDE TRANSPORT SYSTEM PERMEASE PROTEIN DPPB-RELATED"/>
    <property type="match status" value="1"/>
</dbReference>
<keyword evidence="6 7" id="KW-0472">Membrane</keyword>
<dbReference type="SUPFAM" id="SSF161098">
    <property type="entry name" value="MetI-like"/>
    <property type="match status" value="1"/>
</dbReference>
<evidence type="ECO:0000256" key="1">
    <source>
        <dbReference type="ARBA" id="ARBA00004651"/>
    </source>
</evidence>
<feature type="domain" description="ABC transmembrane type-1" evidence="8">
    <location>
        <begin position="100"/>
        <end position="301"/>
    </location>
</feature>
<evidence type="ECO:0000256" key="6">
    <source>
        <dbReference type="ARBA" id="ARBA00023136"/>
    </source>
</evidence>
<dbReference type="Pfam" id="PF19300">
    <property type="entry name" value="BPD_transp_1_N"/>
    <property type="match status" value="1"/>
</dbReference>
<dbReference type="PANTHER" id="PTHR43163:SF6">
    <property type="entry name" value="DIPEPTIDE TRANSPORT SYSTEM PERMEASE PROTEIN DPPB-RELATED"/>
    <property type="match status" value="1"/>
</dbReference>
<evidence type="ECO:0000256" key="7">
    <source>
        <dbReference type="RuleBase" id="RU363032"/>
    </source>
</evidence>
<feature type="transmembrane region" description="Helical" evidence="7">
    <location>
        <begin position="109"/>
        <end position="128"/>
    </location>
</feature>
<keyword evidence="3" id="KW-1003">Cell membrane</keyword>
<dbReference type="GO" id="GO:0005886">
    <property type="term" value="C:plasma membrane"/>
    <property type="evidence" value="ECO:0007669"/>
    <property type="project" value="UniProtKB-SubCell"/>
</dbReference>
<organism evidence="9 10">
    <name type="scientific">Streptomyces antioxidans</name>
    <dbReference type="NCBI Taxonomy" id="1507734"/>
    <lineage>
        <taxon>Bacteria</taxon>
        <taxon>Bacillati</taxon>
        <taxon>Actinomycetota</taxon>
        <taxon>Actinomycetes</taxon>
        <taxon>Kitasatosporales</taxon>
        <taxon>Streptomycetaceae</taxon>
        <taxon>Streptomyces</taxon>
    </lineage>
</organism>
<dbReference type="PROSITE" id="PS50928">
    <property type="entry name" value="ABC_TM1"/>
    <property type="match status" value="1"/>
</dbReference>
<evidence type="ECO:0000313" key="10">
    <source>
        <dbReference type="Proteomes" id="UP000033615"/>
    </source>
</evidence>
<dbReference type="Proteomes" id="UP000033615">
    <property type="component" value="Unassembled WGS sequence"/>
</dbReference>
<feature type="transmembrane region" description="Helical" evidence="7">
    <location>
        <begin position="178"/>
        <end position="198"/>
    </location>
</feature>
<dbReference type="EMBL" id="LAKD02000118">
    <property type="protein sequence ID" value="OPF71829.1"/>
    <property type="molecule type" value="Genomic_DNA"/>
</dbReference>
<keyword evidence="5 7" id="KW-1133">Transmembrane helix</keyword>
<dbReference type="OrthoDB" id="9778910at2"/>
<dbReference type="AlphaFoldDB" id="A0A1V4CW06"/>
<feature type="transmembrane region" description="Helical" evidence="7">
    <location>
        <begin position="278"/>
        <end position="297"/>
    </location>
</feature>
<dbReference type="RefSeq" id="WP_046090824.1">
    <property type="nucleotide sequence ID" value="NZ_LAKD02000118.1"/>
</dbReference>
<evidence type="ECO:0000256" key="2">
    <source>
        <dbReference type="ARBA" id="ARBA00022448"/>
    </source>
</evidence>
<keyword evidence="10" id="KW-1185">Reference proteome</keyword>
<dbReference type="CDD" id="cd06261">
    <property type="entry name" value="TM_PBP2"/>
    <property type="match status" value="1"/>
</dbReference>
<feature type="transmembrane region" description="Helical" evidence="7">
    <location>
        <begin position="12"/>
        <end position="30"/>
    </location>
</feature>
<comment type="caution">
    <text evidence="9">The sequence shown here is derived from an EMBL/GenBank/DDBJ whole genome shotgun (WGS) entry which is preliminary data.</text>
</comment>
<evidence type="ECO:0000256" key="3">
    <source>
        <dbReference type="ARBA" id="ARBA00022475"/>
    </source>
</evidence>
<reference evidence="9" key="1">
    <citation type="submission" date="2016-12" db="EMBL/GenBank/DDBJ databases">
        <title>Genome sequence of Streptomyces antioxidans MUSC 164.</title>
        <authorList>
            <person name="Lee L.-H."/>
            <person name="Ser H.-L."/>
        </authorList>
    </citation>
    <scope>NUCLEOTIDE SEQUENCE [LARGE SCALE GENOMIC DNA]</scope>
    <source>
        <strain evidence="9">MUSC 164</strain>
    </source>
</reference>
<evidence type="ECO:0000313" key="9">
    <source>
        <dbReference type="EMBL" id="OPF71829.1"/>
    </source>
</evidence>
<feature type="transmembrane region" description="Helical" evidence="7">
    <location>
        <begin position="140"/>
        <end position="166"/>
    </location>
</feature>
<comment type="subcellular location">
    <subcellularLocation>
        <location evidence="1 7">Cell membrane</location>
        <topology evidence="1 7">Multi-pass membrane protein</topology>
    </subcellularLocation>
</comment>
<accession>A0A1V4CW06</accession>